<reference evidence="2" key="2">
    <citation type="submission" date="2020-12" db="EMBL/GenBank/DDBJ databases">
        <title>Oil enriched cultivation method for isolating marine PHA-producing bacteria.</title>
        <authorList>
            <person name="Zheng W."/>
            <person name="Yu S."/>
            <person name="Huang Y."/>
        </authorList>
    </citation>
    <scope>NUCLEOTIDE SEQUENCE</scope>
    <source>
        <strain evidence="2">SY-2-3</strain>
    </source>
</reference>
<dbReference type="EMBL" id="PGTS01000001">
    <property type="protein sequence ID" value="PKR52091.1"/>
    <property type="molecule type" value="Genomic_DNA"/>
</dbReference>
<proteinExistence type="predicted"/>
<feature type="domain" description="PAS" evidence="1">
    <location>
        <begin position="28"/>
        <end position="63"/>
    </location>
</feature>
<dbReference type="NCBIfam" id="TIGR00229">
    <property type="entry name" value="sensory_box"/>
    <property type="match status" value="1"/>
</dbReference>
<dbReference type="Pfam" id="PF08447">
    <property type="entry name" value="PAS_3"/>
    <property type="match status" value="1"/>
</dbReference>
<keyword evidence="4" id="KW-1185">Reference proteome</keyword>
<dbReference type="CDD" id="cd00130">
    <property type="entry name" value="PAS"/>
    <property type="match status" value="1"/>
</dbReference>
<evidence type="ECO:0000313" key="4">
    <source>
        <dbReference type="Proteomes" id="UP000233365"/>
    </source>
</evidence>
<dbReference type="InterPro" id="IPR013655">
    <property type="entry name" value="PAS_fold_3"/>
</dbReference>
<evidence type="ECO:0000313" key="3">
    <source>
        <dbReference type="EMBL" id="PKR52091.1"/>
    </source>
</evidence>
<dbReference type="RefSeq" id="WP_101245272.1">
    <property type="nucleotide sequence ID" value="NZ_JAEKJW010000001.1"/>
</dbReference>
<dbReference type="Proteomes" id="UP000233365">
    <property type="component" value="Unassembled WGS sequence"/>
</dbReference>
<name>A0A8I1M615_9PROT</name>
<gene>
    <name evidence="3" type="ORF">CU041_00230</name>
    <name evidence="2" type="ORF">JF547_03665</name>
</gene>
<dbReference type="InterPro" id="IPR035965">
    <property type="entry name" value="PAS-like_dom_sf"/>
</dbReference>
<dbReference type="SUPFAM" id="SSF55785">
    <property type="entry name" value="PYP-like sensor domain (PAS domain)"/>
    <property type="match status" value="1"/>
</dbReference>
<dbReference type="PROSITE" id="PS50112">
    <property type="entry name" value="PAS"/>
    <property type="match status" value="1"/>
</dbReference>
<evidence type="ECO:0000313" key="5">
    <source>
        <dbReference type="Proteomes" id="UP000664405"/>
    </source>
</evidence>
<organism evidence="2 5">
    <name type="scientific">Thalassospira povalilytica</name>
    <dbReference type="NCBI Taxonomy" id="732237"/>
    <lineage>
        <taxon>Bacteria</taxon>
        <taxon>Pseudomonadati</taxon>
        <taxon>Pseudomonadota</taxon>
        <taxon>Alphaproteobacteria</taxon>
        <taxon>Rhodospirillales</taxon>
        <taxon>Thalassospiraceae</taxon>
        <taxon>Thalassospira</taxon>
    </lineage>
</organism>
<sequence length="177" mass="20245">MSEKRPGVQPSGKERHFKPEELIVSKTDLKGHITYANEVFLRLSDYTEKEVLGKPHSLIRHPDMPRCVFKLLWDQISSGKEIFAYVLNMGKKGDHYWVYAHVTPTFDAQHKVIGYHSNRRVADPEILKTKIIPLYAELRKIEESTSNRKDGMNAASDALAKKLSDAGMAYDQFIQSL</sequence>
<dbReference type="Gene3D" id="3.30.450.20">
    <property type="entry name" value="PAS domain"/>
    <property type="match status" value="1"/>
</dbReference>
<dbReference type="AlphaFoldDB" id="A0A8I1M615"/>
<dbReference type="Proteomes" id="UP000664405">
    <property type="component" value="Unassembled WGS sequence"/>
</dbReference>
<dbReference type="EMBL" id="JAEKJW010000001">
    <property type="protein sequence ID" value="MBN8195606.1"/>
    <property type="molecule type" value="Genomic_DNA"/>
</dbReference>
<comment type="caution">
    <text evidence="2">The sequence shown here is derived from an EMBL/GenBank/DDBJ whole genome shotgun (WGS) entry which is preliminary data.</text>
</comment>
<accession>A0A8I1M615</accession>
<dbReference type="InterPro" id="IPR000014">
    <property type="entry name" value="PAS"/>
</dbReference>
<protein>
    <submittedName>
        <fullName evidence="3">Chemotaxis protein</fullName>
    </submittedName>
    <submittedName>
        <fullName evidence="2">PAS domain-containing protein</fullName>
    </submittedName>
</protein>
<evidence type="ECO:0000259" key="1">
    <source>
        <dbReference type="PROSITE" id="PS50112"/>
    </source>
</evidence>
<reference evidence="3 4" key="1">
    <citation type="submission" date="2017-11" db="EMBL/GenBank/DDBJ databases">
        <title>Biodiversity and function of Thalassospira species in the particle-attached aromatic-hydrocarbon-degrading consortia from the surface seawater of the China South Sea.</title>
        <authorList>
            <person name="Dong C."/>
            <person name="Liu R."/>
            <person name="Shao Z."/>
        </authorList>
    </citation>
    <scope>NUCLEOTIDE SEQUENCE [LARGE SCALE GENOMIC DNA]</scope>
    <source>
        <strain evidence="3 4">139Z-12</strain>
    </source>
</reference>
<evidence type="ECO:0000313" key="2">
    <source>
        <dbReference type="EMBL" id="MBN8195606.1"/>
    </source>
</evidence>